<dbReference type="AlphaFoldDB" id="A0A6N8EG41"/>
<evidence type="ECO:0000313" key="1">
    <source>
        <dbReference type="EMBL" id="MTW22631.1"/>
    </source>
</evidence>
<proteinExistence type="predicted"/>
<sequence>MAHRINIDNVEHVKIYNVCEDQMPDKESDIPSFSSMIRILTATGETLITLCSYREPFKIEFDISG</sequence>
<accession>A0A6N8EG41</accession>
<keyword evidence="2" id="KW-1185">Reference proteome</keyword>
<organism evidence="1 2">
    <name type="scientific">Allochromatium palmeri</name>
    <dbReference type="NCBI Taxonomy" id="231048"/>
    <lineage>
        <taxon>Bacteria</taxon>
        <taxon>Pseudomonadati</taxon>
        <taxon>Pseudomonadota</taxon>
        <taxon>Gammaproteobacteria</taxon>
        <taxon>Chromatiales</taxon>
        <taxon>Chromatiaceae</taxon>
        <taxon>Allochromatium</taxon>
    </lineage>
</organism>
<reference evidence="1 2" key="1">
    <citation type="submission" date="2019-11" db="EMBL/GenBank/DDBJ databases">
        <title>Whole-genome sequence of the anaerobic purple sulfur bacterium Allochromatium palmeri DSM 15591.</title>
        <authorList>
            <person name="Kyndt J.A."/>
            <person name="Meyer T.E."/>
        </authorList>
    </citation>
    <scope>NUCLEOTIDE SEQUENCE [LARGE SCALE GENOMIC DNA]</scope>
    <source>
        <strain evidence="1 2">DSM 15591</strain>
    </source>
</reference>
<dbReference type="Proteomes" id="UP000434044">
    <property type="component" value="Unassembled WGS sequence"/>
</dbReference>
<dbReference type="EMBL" id="WNKT01000046">
    <property type="protein sequence ID" value="MTW22631.1"/>
    <property type="molecule type" value="Genomic_DNA"/>
</dbReference>
<gene>
    <name evidence="1" type="ORF">GJ668_16295</name>
</gene>
<name>A0A6N8EG41_9GAMM</name>
<evidence type="ECO:0000313" key="2">
    <source>
        <dbReference type="Proteomes" id="UP000434044"/>
    </source>
</evidence>
<comment type="caution">
    <text evidence="1">The sequence shown here is derived from an EMBL/GenBank/DDBJ whole genome shotgun (WGS) entry which is preliminary data.</text>
</comment>
<dbReference type="RefSeq" id="WP_155451192.1">
    <property type="nucleotide sequence ID" value="NZ_WNKT01000046.1"/>
</dbReference>
<protein>
    <submittedName>
        <fullName evidence="1">Uncharacterized protein</fullName>
    </submittedName>
</protein>